<feature type="compositionally biased region" description="Low complexity" evidence="1">
    <location>
        <begin position="116"/>
        <end position="135"/>
    </location>
</feature>
<evidence type="ECO:0008006" key="5">
    <source>
        <dbReference type="Google" id="ProtNLM"/>
    </source>
</evidence>
<sequence>MEPGHPARHDPPTEHSHDQVNGSPPRPKSRRGWMSDSPLDGGSGWPTSAYAIVPRQPAGPDSAAQPPPPAAPPAEEPQPVAPGSRKGRIAVLLIGLIVLVIAAVGGVLASRDNADSAKTGADATTATTPAPDPTTGEPVVAVADPAASASGGASGAPAGSSASGSAAASASAGTSAEATVPAAPPSTTILRTGTAQVAVLAGKPDDAYDFDSGAKQTAGADVTAGVIGLSAANGAKFAVLVGADTPSLAACSAVPEGQWIGQVLLASLLPGSKVCLRTSEGRYAWFMTRAGDVVNGALYTANLDFIVYKKAGE</sequence>
<keyword evidence="2" id="KW-1133">Transmembrane helix</keyword>
<comment type="caution">
    <text evidence="3">The sequence shown here is derived from an EMBL/GenBank/DDBJ whole genome shotgun (WGS) entry which is preliminary data.</text>
</comment>
<keyword evidence="4" id="KW-1185">Reference proteome</keyword>
<organism evidence="3 4">
    <name type="scientific">Dactylosporangium darangshiense</name>
    <dbReference type="NCBI Taxonomy" id="579108"/>
    <lineage>
        <taxon>Bacteria</taxon>
        <taxon>Bacillati</taxon>
        <taxon>Actinomycetota</taxon>
        <taxon>Actinomycetes</taxon>
        <taxon>Micromonosporales</taxon>
        <taxon>Micromonosporaceae</taxon>
        <taxon>Dactylosporangium</taxon>
    </lineage>
</organism>
<feature type="transmembrane region" description="Helical" evidence="2">
    <location>
        <begin position="89"/>
        <end position="109"/>
    </location>
</feature>
<keyword evidence="2" id="KW-0812">Transmembrane</keyword>
<accession>A0ABP8DFG0</accession>
<feature type="compositionally biased region" description="Pro residues" evidence="1">
    <location>
        <begin position="65"/>
        <end position="80"/>
    </location>
</feature>
<name>A0ABP8DFG0_9ACTN</name>
<evidence type="ECO:0000313" key="3">
    <source>
        <dbReference type="EMBL" id="GAA4254715.1"/>
    </source>
</evidence>
<evidence type="ECO:0000256" key="2">
    <source>
        <dbReference type="SAM" id="Phobius"/>
    </source>
</evidence>
<reference evidence="4" key="1">
    <citation type="journal article" date="2019" name="Int. J. Syst. Evol. Microbiol.">
        <title>The Global Catalogue of Microorganisms (GCM) 10K type strain sequencing project: providing services to taxonomists for standard genome sequencing and annotation.</title>
        <authorList>
            <consortium name="The Broad Institute Genomics Platform"/>
            <consortium name="The Broad Institute Genome Sequencing Center for Infectious Disease"/>
            <person name="Wu L."/>
            <person name="Ma J."/>
        </authorList>
    </citation>
    <scope>NUCLEOTIDE SEQUENCE [LARGE SCALE GENOMIC DNA]</scope>
    <source>
        <strain evidence="4">JCM 17441</strain>
    </source>
</reference>
<protein>
    <recommendedName>
        <fullName evidence="5">Serine/threonine protein kinase</fullName>
    </recommendedName>
</protein>
<proteinExistence type="predicted"/>
<gene>
    <name evidence="3" type="ORF">GCM10022255_060520</name>
</gene>
<feature type="region of interest" description="Disordered" evidence="1">
    <location>
        <begin position="1"/>
        <end position="83"/>
    </location>
</feature>
<dbReference type="EMBL" id="BAABAT010000019">
    <property type="protein sequence ID" value="GAA4254715.1"/>
    <property type="molecule type" value="Genomic_DNA"/>
</dbReference>
<feature type="region of interest" description="Disordered" evidence="1">
    <location>
        <begin position="112"/>
        <end position="139"/>
    </location>
</feature>
<feature type="region of interest" description="Disordered" evidence="1">
    <location>
        <begin position="147"/>
        <end position="166"/>
    </location>
</feature>
<dbReference type="Proteomes" id="UP001500620">
    <property type="component" value="Unassembled WGS sequence"/>
</dbReference>
<feature type="compositionally biased region" description="Basic and acidic residues" evidence="1">
    <location>
        <begin position="1"/>
        <end position="18"/>
    </location>
</feature>
<evidence type="ECO:0000256" key="1">
    <source>
        <dbReference type="SAM" id="MobiDB-lite"/>
    </source>
</evidence>
<dbReference type="RefSeq" id="WP_345131727.1">
    <property type="nucleotide sequence ID" value="NZ_BAABAT010000019.1"/>
</dbReference>
<keyword evidence="2" id="KW-0472">Membrane</keyword>
<evidence type="ECO:0000313" key="4">
    <source>
        <dbReference type="Proteomes" id="UP001500620"/>
    </source>
</evidence>